<dbReference type="InterPro" id="IPR047112">
    <property type="entry name" value="RecG/Mfd"/>
</dbReference>
<dbReference type="EMBL" id="CACRSQ010000003">
    <property type="protein sequence ID" value="VYS90461.1"/>
    <property type="molecule type" value="Genomic_DNA"/>
</dbReference>
<dbReference type="Pfam" id="PF00270">
    <property type="entry name" value="DEAD"/>
    <property type="match status" value="1"/>
</dbReference>
<organism evidence="16">
    <name type="scientific">Anaerostipes caccae</name>
    <dbReference type="NCBI Taxonomy" id="105841"/>
    <lineage>
        <taxon>Bacteria</taxon>
        <taxon>Bacillati</taxon>
        <taxon>Bacillota</taxon>
        <taxon>Clostridia</taxon>
        <taxon>Lachnospirales</taxon>
        <taxon>Lachnospiraceae</taxon>
        <taxon>Anaerostipes</taxon>
    </lineage>
</organism>
<keyword evidence="6 15" id="KW-0347">Helicase</keyword>
<dbReference type="InterPro" id="IPR033454">
    <property type="entry name" value="RecG_wedge"/>
</dbReference>
<dbReference type="PROSITE" id="PS51192">
    <property type="entry name" value="HELICASE_ATP_BIND_1"/>
    <property type="match status" value="1"/>
</dbReference>
<sequence>MNGDTNIQCLKGIGEKTYNGFKKLGVETVDSLITMYPRYYLTYEDPVLLSELTAGERAAVQVRITSDVNIRYVRGLKIVSCLGRDSSGTMTFTWFNMPYLKKQIHRGEDYIFVGTAVFKNGRLMMEHPEIFKEEDYSAKQQTLQPVYPLTSGITNKTVSKAVMQTEEYIKGIREYLPEQILKKYRPMDYSEAIWNVHFPRDKQTLVEAKKRLIFDEFFIFMAGMNLMKQEHREEKNRYPIPVCGEADRLIQSLPYELTGAQKRALLEMQKDLMGEKVMNRLVQGDVGSGKTILAVILLLMCAKAGYQGVLMAPTEVLASQHYETFQELLGPFGVSAALLTGSVKAKEKREIYQGIKNHEYDIVIGTHALIQDAVEYDRLALVITDEQHRFGVRQREILSKKGKEPHVLVMSATPIPRTLAIIMYGDLDVSVIDELPKNRLPIKNCVVNQSYRPNAYRFMEKQVAEGRQIYIICPMVEESEAMEGENVIQYANMLREQFPPSIQIGVLHGKMKPKEKQKIMDEFSERSIQILVSTTVIEVGVNVPNATVMMVENAERFGLAQLHQLRGRVGRGEHQSYCIFMSGVKKKETMERLEVLNKSNDGFYIANQDLKLRGPGDFFGVRQSGMMDFVLADIYTNADLLKQASDAVHQLCEEEFDFSTLKNSRLEKQISLANRI</sequence>
<dbReference type="PANTHER" id="PTHR47964">
    <property type="entry name" value="ATP-DEPENDENT DNA HELICASE HOMOLOG RECG, CHLOROPLASTIC"/>
    <property type="match status" value="1"/>
</dbReference>
<comment type="similarity">
    <text evidence="1 15">Belongs to the helicase family. RecG subfamily.</text>
</comment>
<comment type="catalytic activity">
    <reaction evidence="12 15">
        <text>Couples ATP hydrolysis with the unwinding of duplex DNA by translocating in the 3'-5' direction.</text>
        <dbReference type="EC" id="5.6.2.4"/>
    </reaction>
</comment>
<dbReference type="NCBIfam" id="NF008165">
    <property type="entry name" value="PRK10917.1-3"/>
    <property type="match status" value="1"/>
</dbReference>
<protein>
    <recommendedName>
        <fullName evidence="2 15">ATP-dependent DNA helicase RecG</fullName>
        <ecNumber evidence="13 15">5.6.2.4</ecNumber>
    </recommendedName>
</protein>
<evidence type="ECO:0000256" key="14">
    <source>
        <dbReference type="ARBA" id="ARBA00048988"/>
    </source>
</evidence>
<dbReference type="GO" id="GO:0016787">
    <property type="term" value="F:hydrolase activity"/>
    <property type="evidence" value="ECO:0007669"/>
    <property type="project" value="UniProtKB-KW"/>
</dbReference>
<dbReference type="SUPFAM" id="SSF52540">
    <property type="entry name" value="P-loop containing nucleoside triphosphate hydrolases"/>
    <property type="match status" value="2"/>
</dbReference>
<evidence type="ECO:0000256" key="11">
    <source>
        <dbReference type="ARBA" id="ARBA00023235"/>
    </source>
</evidence>
<evidence type="ECO:0000256" key="6">
    <source>
        <dbReference type="ARBA" id="ARBA00022806"/>
    </source>
</evidence>
<keyword evidence="7 15" id="KW-0067">ATP-binding</keyword>
<keyword evidence="9 15" id="KW-0233">DNA recombination</keyword>
<dbReference type="RefSeq" id="WP_006565873.1">
    <property type="nucleotide sequence ID" value="NZ_BAABZP010000001.1"/>
</dbReference>
<dbReference type="NCBIfam" id="TIGR00643">
    <property type="entry name" value="recG"/>
    <property type="match status" value="1"/>
</dbReference>
<dbReference type="Pfam" id="PF17191">
    <property type="entry name" value="RecG_wedge"/>
    <property type="match status" value="1"/>
</dbReference>
<gene>
    <name evidence="16" type="primary">recG</name>
    <name evidence="16" type="ORF">ACLFYP115_00874</name>
</gene>
<dbReference type="SMART" id="SM00490">
    <property type="entry name" value="HELICc"/>
    <property type="match status" value="1"/>
</dbReference>
<evidence type="ECO:0000256" key="15">
    <source>
        <dbReference type="RuleBase" id="RU363016"/>
    </source>
</evidence>
<keyword evidence="4 15" id="KW-0227">DNA damage</keyword>
<accession>A0A6N2SDZ2</accession>
<dbReference type="InterPro" id="IPR001650">
    <property type="entry name" value="Helicase_C-like"/>
</dbReference>
<keyword evidence="3 15" id="KW-0547">Nucleotide-binding</keyword>
<dbReference type="GO" id="GO:0043138">
    <property type="term" value="F:3'-5' DNA helicase activity"/>
    <property type="evidence" value="ECO:0007669"/>
    <property type="project" value="UniProtKB-EC"/>
</dbReference>
<dbReference type="SMART" id="SM00487">
    <property type="entry name" value="DEXDc"/>
    <property type="match status" value="1"/>
</dbReference>
<comment type="function">
    <text evidence="15">Plays a critical role in recombination and DNA repair. Helps process Holliday junction intermediates to mature products by catalyzing branch migration. Has replication fork regression activity, unwinds stalled or blocked replication forks to make a HJ that can be resolved. Has a DNA unwinding activity characteristic of a DNA helicase with 3'-5' polarity.</text>
</comment>
<dbReference type="InterPro" id="IPR011545">
    <property type="entry name" value="DEAD/DEAH_box_helicase_dom"/>
</dbReference>
<dbReference type="AlphaFoldDB" id="A0A6N2SDZ2"/>
<dbReference type="InterPro" id="IPR045562">
    <property type="entry name" value="RecG_dom3_C"/>
</dbReference>
<dbReference type="PROSITE" id="PS51194">
    <property type="entry name" value="HELICASE_CTER"/>
    <property type="match status" value="1"/>
</dbReference>
<dbReference type="CDD" id="cd17992">
    <property type="entry name" value="DEXHc_RecG"/>
    <property type="match status" value="1"/>
</dbReference>
<proteinExistence type="inferred from homology"/>
<reference evidence="16" key="1">
    <citation type="submission" date="2019-11" db="EMBL/GenBank/DDBJ databases">
        <authorList>
            <person name="Feng L."/>
        </authorList>
    </citation>
    <scope>NUCLEOTIDE SEQUENCE</scope>
    <source>
        <strain evidence="16">AcaccaeLFYP115</strain>
    </source>
</reference>
<keyword evidence="11" id="KW-0413">Isomerase</keyword>
<evidence type="ECO:0000256" key="8">
    <source>
        <dbReference type="ARBA" id="ARBA00023125"/>
    </source>
</evidence>
<dbReference type="SUPFAM" id="SSF50249">
    <property type="entry name" value="Nucleic acid-binding proteins"/>
    <property type="match status" value="1"/>
</dbReference>
<dbReference type="InterPro" id="IPR027417">
    <property type="entry name" value="P-loop_NTPase"/>
</dbReference>
<keyword evidence="8" id="KW-0238">DNA-binding</keyword>
<evidence type="ECO:0000313" key="16">
    <source>
        <dbReference type="EMBL" id="VYS90461.1"/>
    </source>
</evidence>
<evidence type="ECO:0000256" key="12">
    <source>
        <dbReference type="ARBA" id="ARBA00034617"/>
    </source>
</evidence>
<evidence type="ECO:0000256" key="9">
    <source>
        <dbReference type="ARBA" id="ARBA00023172"/>
    </source>
</evidence>
<evidence type="ECO:0000256" key="13">
    <source>
        <dbReference type="ARBA" id="ARBA00034808"/>
    </source>
</evidence>
<dbReference type="GO" id="GO:0003677">
    <property type="term" value="F:DNA binding"/>
    <property type="evidence" value="ECO:0007669"/>
    <property type="project" value="UniProtKB-KW"/>
</dbReference>
<dbReference type="NCBIfam" id="NF008168">
    <property type="entry name" value="PRK10917.2-2"/>
    <property type="match status" value="1"/>
</dbReference>
<dbReference type="Pfam" id="PF00271">
    <property type="entry name" value="Helicase_C"/>
    <property type="match status" value="1"/>
</dbReference>
<dbReference type="CDD" id="cd04488">
    <property type="entry name" value="RecG_wedge_OBF"/>
    <property type="match status" value="1"/>
</dbReference>
<dbReference type="InterPro" id="IPR014001">
    <property type="entry name" value="Helicase_ATP-bd"/>
</dbReference>
<evidence type="ECO:0000256" key="5">
    <source>
        <dbReference type="ARBA" id="ARBA00022801"/>
    </source>
</evidence>
<dbReference type="GO" id="GO:0006281">
    <property type="term" value="P:DNA repair"/>
    <property type="evidence" value="ECO:0007669"/>
    <property type="project" value="UniProtKB-UniRule"/>
</dbReference>
<name>A0A6N2SDZ2_9FIRM</name>
<evidence type="ECO:0000256" key="4">
    <source>
        <dbReference type="ARBA" id="ARBA00022763"/>
    </source>
</evidence>
<keyword evidence="10 15" id="KW-0234">DNA repair</keyword>
<dbReference type="EC" id="5.6.2.4" evidence="13 15"/>
<dbReference type="GO" id="GO:0006310">
    <property type="term" value="P:DNA recombination"/>
    <property type="evidence" value="ECO:0007669"/>
    <property type="project" value="UniProtKB-UniRule"/>
</dbReference>
<comment type="catalytic activity">
    <reaction evidence="14 15">
        <text>ATP + H2O = ADP + phosphate + H(+)</text>
        <dbReference type="Rhea" id="RHEA:13065"/>
        <dbReference type="ChEBI" id="CHEBI:15377"/>
        <dbReference type="ChEBI" id="CHEBI:15378"/>
        <dbReference type="ChEBI" id="CHEBI:30616"/>
        <dbReference type="ChEBI" id="CHEBI:43474"/>
        <dbReference type="ChEBI" id="CHEBI:456216"/>
        <dbReference type="EC" id="5.6.2.4"/>
    </reaction>
</comment>
<dbReference type="InterPro" id="IPR004609">
    <property type="entry name" value="ATP-dep_DNA_helicase_RecG"/>
</dbReference>
<dbReference type="Pfam" id="PF19833">
    <property type="entry name" value="RecG_dom3_C"/>
    <property type="match status" value="1"/>
</dbReference>
<evidence type="ECO:0000256" key="7">
    <source>
        <dbReference type="ARBA" id="ARBA00022840"/>
    </source>
</evidence>
<evidence type="ECO:0000256" key="3">
    <source>
        <dbReference type="ARBA" id="ARBA00022741"/>
    </source>
</evidence>
<dbReference type="GO" id="GO:0005524">
    <property type="term" value="F:ATP binding"/>
    <property type="evidence" value="ECO:0007669"/>
    <property type="project" value="UniProtKB-KW"/>
</dbReference>
<evidence type="ECO:0000256" key="2">
    <source>
        <dbReference type="ARBA" id="ARBA00017846"/>
    </source>
</evidence>
<keyword evidence="5 15" id="KW-0378">Hydrolase</keyword>
<dbReference type="PANTHER" id="PTHR47964:SF1">
    <property type="entry name" value="ATP-DEPENDENT DNA HELICASE HOMOLOG RECG, CHLOROPLASTIC"/>
    <property type="match status" value="1"/>
</dbReference>
<evidence type="ECO:0000256" key="10">
    <source>
        <dbReference type="ARBA" id="ARBA00023204"/>
    </source>
</evidence>
<dbReference type="InterPro" id="IPR012340">
    <property type="entry name" value="NA-bd_OB-fold"/>
</dbReference>
<evidence type="ECO:0000256" key="1">
    <source>
        <dbReference type="ARBA" id="ARBA00007504"/>
    </source>
</evidence>
<dbReference type="Gene3D" id="3.40.50.300">
    <property type="entry name" value="P-loop containing nucleotide triphosphate hydrolases"/>
    <property type="match status" value="2"/>
</dbReference>
<dbReference type="Gene3D" id="2.40.50.140">
    <property type="entry name" value="Nucleic acid-binding proteins"/>
    <property type="match status" value="1"/>
</dbReference>